<accession>A0A0F7IBX7</accession>
<dbReference type="RefSeq" id="WP_048096516.1">
    <property type="nucleotide sequence ID" value="NZ_CP011267.1"/>
</dbReference>
<dbReference type="GO" id="GO:0019164">
    <property type="term" value="F:pyruvate synthase activity"/>
    <property type="evidence" value="ECO:0007669"/>
    <property type="project" value="UniProtKB-EC"/>
</dbReference>
<reference evidence="5 6" key="1">
    <citation type="submission" date="2015-04" db="EMBL/GenBank/DDBJ databases">
        <title>The complete genome sequence of the hyperthermophilic, obligate iron-reducing archaeon Geoglobus ahangari strain 234T.</title>
        <authorList>
            <person name="Manzella M.P."/>
            <person name="Holmes D.E."/>
            <person name="Rocheleau J.M."/>
            <person name="Chung A."/>
            <person name="Reguera G."/>
            <person name="Kashefi K."/>
        </authorList>
    </citation>
    <scope>NUCLEOTIDE SEQUENCE [LARGE SCALE GENOMIC DNA]</scope>
    <source>
        <strain evidence="5 6">234</strain>
    </source>
</reference>
<dbReference type="InterPro" id="IPR009014">
    <property type="entry name" value="Transketo_C/PFOR_II"/>
</dbReference>
<dbReference type="InterPro" id="IPR029061">
    <property type="entry name" value="THDP-binding"/>
</dbReference>
<dbReference type="PANTHER" id="PTHR32154:SF0">
    <property type="entry name" value="PYRUVATE-FLAVODOXIN OXIDOREDUCTASE-RELATED"/>
    <property type="match status" value="1"/>
</dbReference>
<evidence type="ECO:0000259" key="3">
    <source>
        <dbReference type="Pfam" id="PF01855"/>
    </source>
</evidence>
<proteinExistence type="predicted"/>
<dbReference type="InterPro" id="IPR002880">
    <property type="entry name" value="Pyrv_Fd/Flavodoxin_OxRdtase_N"/>
</dbReference>
<dbReference type="Gene3D" id="3.40.50.970">
    <property type="match status" value="1"/>
</dbReference>
<dbReference type="InParanoid" id="A0A0F7IBX7"/>
<dbReference type="PANTHER" id="PTHR32154">
    <property type="entry name" value="PYRUVATE-FLAVODOXIN OXIDOREDUCTASE-RELATED"/>
    <property type="match status" value="1"/>
</dbReference>
<dbReference type="FunFam" id="3.40.50.970:FF:000012">
    <property type="entry name" value="Pyruvate:ferredoxin (Flavodoxin) oxidoreductase"/>
    <property type="match status" value="1"/>
</dbReference>
<dbReference type="OrthoDB" id="372068at2157"/>
<evidence type="ECO:0000256" key="2">
    <source>
        <dbReference type="ARBA" id="ARBA00023002"/>
    </source>
</evidence>
<dbReference type="EC" id="1.2.7.1" evidence="5"/>
<protein>
    <submittedName>
        <fullName evidence="5">Pyruvate ferredoxin oxidoreductase alpha subunit</fullName>
        <ecNumber evidence="5">1.2.7.1</ecNumber>
    </submittedName>
</protein>
<evidence type="ECO:0000313" key="5">
    <source>
        <dbReference type="EMBL" id="AKG90708.1"/>
    </source>
</evidence>
<dbReference type="Pfam" id="PF01855">
    <property type="entry name" value="POR_N"/>
    <property type="match status" value="1"/>
</dbReference>
<dbReference type="EMBL" id="CP011267">
    <property type="protein sequence ID" value="AKG90708.1"/>
    <property type="molecule type" value="Genomic_DNA"/>
</dbReference>
<dbReference type="Proteomes" id="UP000034723">
    <property type="component" value="Chromosome"/>
</dbReference>
<dbReference type="HOGENOM" id="CLU_002569_5_0_2"/>
<dbReference type="AlphaFoldDB" id="A0A0F7IBX7"/>
<dbReference type="InterPro" id="IPR033412">
    <property type="entry name" value="PFOR_II"/>
</dbReference>
<dbReference type="STRING" id="113653.GAH_02022"/>
<name>A0A0F7IBX7_9EURY</name>
<organism evidence="5 6">
    <name type="scientific">Geoglobus ahangari</name>
    <dbReference type="NCBI Taxonomy" id="113653"/>
    <lineage>
        <taxon>Archaea</taxon>
        <taxon>Methanobacteriati</taxon>
        <taxon>Methanobacteriota</taxon>
        <taxon>Archaeoglobi</taxon>
        <taxon>Archaeoglobales</taxon>
        <taxon>Archaeoglobaceae</taxon>
        <taxon>Geoglobus</taxon>
    </lineage>
</organism>
<dbReference type="SUPFAM" id="SSF52518">
    <property type="entry name" value="Thiamin diphosphate-binding fold (THDP-binding)"/>
    <property type="match status" value="1"/>
</dbReference>
<dbReference type="GO" id="GO:0006979">
    <property type="term" value="P:response to oxidative stress"/>
    <property type="evidence" value="ECO:0007669"/>
    <property type="project" value="TreeGrafter"/>
</dbReference>
<dbReference type="SUPFAM" id="SSF52922">
    <property type="entry name" value="TK C-terminal domain-like"/>
    <property type="match status" value="1"/>
</dbReference>
<evidence type="ECO:0000259" key="4">
    <source>
        <dbReference type="Pfam" id="PF17147"/>
    </source>
</evidence>
<keyword evidence="2 5" id="KW-0560">Oxidoreductase</keyword>
<dbReference type="Pfam" id="PF17147">
    <property type="entry name" value="PFOR_II"/>
    <property type="match status" value="1"/>
</dbReference>
<keyword evidence="5" id="KW-0670">Pyruvate</keyword>
<dbReference type="KEGG" id="gah:GAH_02022"/>
<dbReference type="Gene3D" id="3.40.50.920">
    <property type="match status" value="1"/>
</dbReference>
<dbReference type="CDD" id="cd07034">
    <property type="entry name" value="TPP_PYR_PFOR_IOR-alpha_like"/>
    <property type="match status" value="1"/>
</dbReference>
<comment type="subunit">
    <text evidence="1">Heterotetramer of one alpha, one beta, one delta and one gamma chain.</text>
</comment>
<evidence type="ECO:0000313" key="6">
    <source>
        <dbReference type="Proteomes" id="UP000034723"/>
    </source>
</evidence>
<sequence length="374" mass="41335">MQQSVRDRGNKDGEGEVKLLTGNYAVAEAVKIAKPEIIAAYPITPQTPVVEKLSEMIERGELNAKMINVESEHSAMAVVFGAIAGGSRAFTATSSHGLAYMYEMCWWVAGSRLPLVMAVPTRSIGAPWNIHADHSDVMLLRDAGWIIAMAENAQEAFDLTLQGFMVSEEVNIPYAIGYDAFQVSHAVEPVVVRDVEIPERRQAYSVTPDTVIGLNAVTTTARHYARKDLMVDLENSRKVIERVGREYPEEYGFYEEYRTDGADYVVVLTGAWAGDAKEAVDQLRSEGVRVGLVKLRYIRPFPYEDLRKMDGEFMVIDRASSGNRGILGIEVSSVRDVAANVIAGLGGIELTQDDFYGLIKRFAEGRLSGVVWYP</sequence>
<feature type="domain" description="Pyruvate:ferredoxin oxidoreductase core" evidence="4">
    <location>
        <begin position="262"/>
        <end position="354"/>
    </location>
</feature>
<feature type="domain" description="Pyruvate flavodoxin/ferredoxin oxidoreductase pyrimidine binding" evidence="3">
    <location>
        <begin position="29"/>
        <end position="221"/>
    </location>
</feature>
<evidence type="ECO:0000256" key="1">
    <source>
        <dbReference type="ARBA" id="ARBA00011595"/>
    </source>
</evidence>
<keyword evidence="6" id="KW-1185">Reference proteome</keyword>
<dbReference type="GeneID" id="24804585"/>
<dbReference type="PATRIC" id="fig|113653.22.peg.1989"/>
<dbReference type="InterPro" id="IPR050722">
    <property type="entry name" value="Pyruvate:ferred/Flavod_OxRd"/>
</dbReference>
<gene>
    <name evidence="5" type="ORF">GAH_02022</name>
</gene>